<sequence length="316" mass="35829">MSAKRLIKIFQTDDRESLEAFLQETDDVELTLERVPEKYSLLLDSPPILSVAAFFGATNCFHLLALSGADLEHTDNKNRYPVHFAVMNGKSDIFNILDSFSIDFTVVDSNKVGCLHYASQFGCFDVVQQLWQRNFSIDLKDSFGLTPVHYSAFSKESTIIEFYKSKGAKLNENSHYGTPFCIAVKFNSIEVVKYLIDQNINPNQFINEDETALMYSIRNNYEEIAQYIIKSSKDIDQKNGDGWTALHQAASRGQINMCQFLIENDADINATTFFGATPLLLAKNGNYDELTKYLEKNGASLRVNNKRFFEFSGIDV</sequence>
<evidence type="ECO:0000313" key="5">
    <source>
        <dbReference type="Proteomes" id="UP000179807"/>
    </source>
</evidence>
<dbReference type="PROSITE" id="PS50088">
    <property type="entry name" value="ANK_REPEAT"/>
    <property type="match status" value="2"/>
</dbReference>
<proteinExistence type="predicted"/>
<keyword evidence="1" id="KW-0677">Repeat</keyword>
<comment type="caution">
    <text evidence="4">The sequence shown here is derived from an EMBL/GenBank/DDBJ whole genome shotgun (WGS) entry which is preliminary data.</text>
</comment>
<keyword evidence="5" id="KW-1185">Reference proteome</keyword>
<protein>
    <submittedName>
        <fullName evidence="4">Uncharacterized protein</fullName>
    </submittedName>
</protein>
<dbReference type="InterPro" id="IPR036770">
    <property type="entry name" value="Ankyrin_rpt-contain_sf"/>
</dbReference>
<dbReference type="RefSeq" id="XP_068349964.1">
    <property type="nucleotide sequence ID" value="XM_068495016.1"/>
</dbReference>
<accession>A0A1J4JGR8</accession>
<reference evidence="4" key="1">
    <citation type="submission" date="2016-10" db="EMBL/GenBank/DDBJ databases">
        <authorList>
            <person name="Benchimol M."/>
            <person name="Almeida L.G."/>
            <person name="Vasconcelos A.T."/>
            <person name="Perreira-Neves A."/>
            <person name="Rosa I.A."/>
            <person name="Tasca T."/>
            <person name="Bogo M.R."/>
            <person name="de Souza W."/>
        </authorList>
    </citation>
    <scope>NUCLEOTIDE SEQUENCE [LARGE SCALE GENOMIC DNA]</scope>
    <source>
        <strain evidence="4">K</strain>
    </source>
</reference>
<evidence type="ECO:0000256" key="2">
    <source>
        <dbReference type="ARBA" id="ARBA00023043"/>
    </source>
</evidence>
<keyword evidence="2 3" id="KW-0040">ANK repeat</keyword>
<dbReference type="Pfam" id="PF12796">
    <property type="entry name" value="Ank_2"/>
    <property type="match status" value="2"/>
</dbReference>
<dbReference type="PANTHER" id="PTHR24188">
    <property type="entry name" value="ANKYRIN REPEAT PROTEIN"/>
    <property type="match status" value="1"/>
</dbReference>
<evidence type="ECO:0000313" key="4">
    <source>
        <dbReference type="EMBL" id="OHS96827.1"/>
    </source>
</evidence>
<dbReference type="PANTHER" id="PTHR24188:SF29">
    <property type="entry name" value="GH09064P"/>
    <property type="match status" value="1"/>
</dbReference>
<evidence type="ECO:0000256" key="1">
    <source>
        <dbReference type="ARBA" id="ARBA00022737"/>
    </source>
</evidence>
<dbReference type="EMBL" id="MLAK01001149">
    <property type="protein sequence ID" value="OHS96827.1"/>
    <property type="molecule type" value="Genomic_DNA"/>
</dbReference>
<dbReference type="InterPro" id="IPR002110">
    <property type="entry name" value="Ankyrin_rpt"/>
</dbReference>
<organism evidence="4 5">
    <name type="scientific">Tritrichomonas foetus</name>
    <dbReference type="NCBI Taxonomy" id="1144522"/>
    <lineage>
        <taxon>Eukaryota</taxon>
        <taxon>Metamonada</taxon>
        <taxon>Parabasalia</taxon>
        <taxon>Tritrichomonadida</taxon>
        <taxon>Tritrichomonadidae</taxon>
        <taxon>Tritrichomonas</taxon>
    </lineage>
</organism>
<dbReference type="OrthoDB" id="194358at2759"/>
<dbReference type="Proteomes" id="UP000179807">
    <property type="component" value="Unassembled WGS sequence"/>
</dbReference>
<feature type="repeat" description="ANK" evidence="3">
    <location>
        <begin position="241"/>
        <end position="273"/>
    </location>
</feature>
<dbReference type="AlphaFoldDB" id="A0A1J4JGR8"/>
<feature type="repeat" description="ANK" evidence="3">
    <location>
        <begin position="274"/>
        <end position="306"/>
    </location>
</feature>
<name>A0A1J4JGR8_9EUKA</name>
<evidence type="ECO:0000256" key="3">
    <source>
        <dbReference type="PROSITE-ProRule" id="PRU00023"/>
    </source>
</evidence>
<dbReference type="Gene3D" id="1.25.40.20">
    <property type="entry name" value="Ankyrin repeat-containing domain"/>
    <property type="match status" value="2"/>
</dbReference>
<gene>
    <name evidence="4" type="ORF">TRFO_09713</name>
</gene>
<dbReference type="PROSITE" id="PS50297">
    <property type="entry name" value="ANK_REP_REGION"/>
    <property type="match status" value="1"/>
</dbReference>
<dbReference type="SMART" id="SM00248">
    <property type="entry name" value="ANK"/>
    <property type="match status" value="8"/>
</dbReference>
<dbReference type="GeneID" id="94829720"/>
<dbReference type="VEuPathDB" id="TrichDB:TRFO_09713"/>
<dbReference type="SUPFAM" id="SSF48403">
    <property type="entry name" value="Ankyrin repeat"/>
    <property type="match status" value="1"/>
</dbReference>